<dbReference type="PANTHER" id="PTHR42885:SF2">
    <property type="entry name" value="HISTIDINOL-PHOSPHATE AMINOTRANSFERASE"/>
    <property type="match status" value="1"/>
</dbReference>
<dbReference type="InterPro" id="IPR015424">
    <property type="entry name" value="PyrdxlP-dep_Trfase"/>
</dbReference>
<reference evidence="13 14" key="1">
    <citation type="submission" date="2019-02" db="EMBL/GenBank/DDBJ databases">
        <title>Shewanella sp. D4-2 isolated from Dokdo Island.</title>
        <authorList>
            <person name="Baek K."/>
        </authorList>
    </citation>
    <scope>NUCLEOTIDE SEQUENCE [LARGE SCALE GENOMIC DNA]</scope>
    <source>
        <strain evidence="13 14">D4-2</strain>
    </source>
</reference>
<comment type="similarity">
    <text evidence="3 11">Belongs to the class-II pyridoxal-phosphate-dependent aminotransferase family. Histidinol-phosphate aminotransferase subfamily.</text>
</comment>
<dbReference type="PANTHER" id="PTHR42885">
    <property type="entry name" value="HISTIDINOL-PHOSPHATE AMINOTRANSFERASE-RELATED"/>
    <property type="match status" value="1"/>
</dbReference>
<evidence type="ECO:0000256" key="11">
    <source>
        <dbReference type="HAMAP-Rule" id="MF_01023"/>
    </source>
</evidence>
<dbReference type="OrthoDB" id="9813612at2"/>
<gene>
    <name evidence="11" type="primary">hisC</name>
    <name evidence="13" type="ORF">EXU30_18855</name>
</gene>
<keyword evidence="9 11" id="KW-0368">Histidine biosynthesis</keyword>
<dbReference type="Proteomes" id="UP000291106">
    <property type="component" value="Chromosome"/>
</dbReference>
<keyword evidence="5 11" id="KW-0032">Aminotransferase</keyword>
<comment type="catalytic activity">
    <reaction evidence="10 11">
        <text>L-histidinol phosphate + 2-oxoglutarate = 3-(imidazol-4-yl)-2-oxopropyl phosphate + L-glutamate</text>
        <dbReference type="Rhea" id="RHEA:23744"/>
        <dbReference type="ChEBI" id="CHEBI:16810"/>
        <dbReference type="ChEBI" id="CHEBI:29985"/>
        <dbReference type="ChEBI" id="CHEBI:57766"/>
        <dbReference type="ChEBI" id="CHEBI:57980"/>
        <dbReference type="EC" id="2.6.1.9"/>
    </reaction>
</comment>
<dbReference type="CDD" id="cd00609">
    <property type="entry name" value="AAT_like"/>
    <property type="match status" value="1"/>
</dbReference>
<comment type="subunit">
    <text evidence="4 11">Homodimer.</text>
</comment>
<dbReference type="Pfam" id="PF00155">
    <property type="entry name" value="Aminotran_1_2"/>
    <property type="match status" value="1"/>
</dbReference>
<evidence type="ECO:0000256" key="9">
    <source>
        <dbReference type="ARBA" id="ARBA00023102"/>
    </source>
</evidence>
<keyword evidence="8 11" id="KW-0663">Pyridoxal phosphate</keyword>
<feature type="domain" description="Aminotransferase class I/classII large" evidence="12">
    <location>
        <begin position="46"/>
        <end position="344"/>
    </location>
</feature>
<protein>
    <recommendedName>
        <fullName evidence="11">Histidinol-phosphate aminotransferase</fullName>
        <ecNumber evidence="11">2.6.1.9</ecNumber>
    </recommendedName>
    <alternativeName>
        <fullName evidence="11">Imidazole acetol-phosphate transaminase</fullName>
    </alternativeName>
</protein>
<accession>A0A411PLV7</accession>
<evidence type="ECO:0000259" key="12">
    <source>
        <dbReference type="Pfam" id="PF00155"/>
    </source>
</evidence>
<dbReference type="EMBL" id="CP036200">
    <property type="protein sequence ID" value="QBF84495.1"/>
    <property type="molecule type" value="Genomic_DNA"/>
</dbReference>
<dbReference type="InterPro" id="IPR015422">
    <property type="entry name" value="PyrdxlP-dep_Trfase_small"/>
</dbReference>
<evidence type="ECO:0000256" key="7">
    <source>
        <dbReference type="ARBA" id="ARBA00022679"/>
    </source>
</evidence>
<dbReference type="Gene3D" id="3.40.640.10">
    <property type="entry name" value="Type I PLP-dependent aspartate aminotransferase-like (Major domain)"/>
    <property type="match status" value="1"/>
</dbReference>
<feature type="modified residue" description="N6-(pyridoxal phosphate)lysine" evidence="11">
    <location>
        <position position="211"/>
    </location>
</feature>
<dbReference type="AlphaFoldDB" id="A0A411PLV7"/>
<dbReference type="GO" id="GO:0000105">
    <property type="term" value="P:L-histidine biosynthetic process"/>
    <property type="evidence" value="ECO:0007669"/>
    <property type="project" value="UniProtKB-UniRule"/>
</dbReference>
<dbReference type="GO" id="GO:0004400">
    <property type="term" value="F:histidinol-phosphate transaminase activity"/>
    <property type="evidence" value="ECO:0007669"/>
    <property type="project" value="UniProtKB-UniRule"/>
</dbReference>
<dbReference type="Gene3D" id="3.90.1150.10">
    <property type="entry name" value="Aspartate Aminotransferase, domain 1"/>
    <property type="match status" value="1"/>
</dbReference>
<evidence type="ECO:0000256" key="6">
    <source>
        <dbReference type="ARBA" id="ARBA00022605"/>
    </source>
</evidence>
<dbReference type="UniPathway" id="UPA00031">
    <property type="reaction ID" value="UER00012"/>
</dbReference>
<evidence type="ECO:0000256" key="1">
    <source>
        <dbReference type="ARBA" id="ARBA00001933"/>
    </source>
</evidence>
<dbReference type="InterPro" id="IPR001917">
    <property type="entry name" value="Aminotrans_II_pyridoxalP_BS"/>
</dbReference>
<dbReference type="InterPro" id="IPR015421">
    <property type="entry name" value="PyrdxlP-dep_Trfase_major"/>
</dbReference>
<evidence type="ECO:0000313" key="13">
    <source>
        <dbReference type="EMBL" id="QBF84495.1"/>
    </source>
</evidence>
<organism evidence="13 14">
    <name type="scientific">Shewanella maritima</name>
    <dbReference type="NCBI Taxonomy" id="2520507"/>
    <lineage>
        <taxon>Bacteria</taxon>
        <taxon>Pseudomonadati</taxon>
        <taxon>Pseudomonadota</taxon>
        <taxon>Gammaproteobacteria</taxon>
        <taxon>Alteromonadales</taxon>
        <taxon>Shewanellaceae</taxon>
        <taxon>Shewanella</taxon>
    </lineage>
</organism>
<evidence type="ECO:0000256" key="4">
    <source>
        <dbReference type="ARBA" id="ARBA00011738"/>
    </source>
</evidence>
<dbReference type="InterPro" id="IPR005861">
    <property type="entry name" value="HisP_aminotrans"/>
</dbReference>
<dbReference type="KEGG" id="smai:EXU30_18855"/>
<comment type="pathway">
    <text evidence="2 11">Amino-acid biosynthesis; L-histidine biosynthesis; L-histidine from 5-phospho-alpha-D-ribose 1-diphosphate: step 7/9.</text>
</comment>
<keyword evidence="7 11" id="KW-0808">Transferase</keyword>
<evidence type="ECO:0000256" key="2">
    <source>
        <dbReference type="ARBA" id="ARBA00005011"/>
    </source>
</evidence>
<evidence type="ECO:0000256" key="3">
    <source>
        <dbReference type="ARBA" id="ARBA00007970"/>
    </source>
</evidence>
<evidence type="ECO:0000256" key="5">
    <source>
        <dbReference type="ARBA" id="ARBA00022576"/>
    </source>
</evidence>
<dbReference type="PROSITE" id="PS00599">
    <property type="entry name" value="AA_TRANSFER_CLASS_2"/>
    <property type="match status" value="1"/>
</dbReference>
<dbReference type="InterPro" id="IPR004839">
    <property type="entry name" value="Aminotransferase_I/II_large"/>
</dbReference>
<dbReference type="HAMAP" id="MF_01023">
    <property type="entry name" value="HisC_aminotrans_2"/>
    <property type="match status" value="1"/>
</dbReference>
<evidence type="ECO:0000256" key="10">
    <source>
        <dbReference type="ARBA" id="ARBA00047481"/>
    </source>
</evidence>
<dbReference type="SUPFAM" id="SSF53383">
    <property type="entry name" value="PLP-dependent transferases"/>
    <property type="match status" value="1"/>
</dbReference>
<evidence type="ECO:0000313" key="14">
    <source>
        <dbReference type="Proteomes" id="UP000291106"/>
    </source>
</evidence>
<keyword evidence="6 11" id="KW-0028">Amino-acid biosynthesis</keyword>
<dbReference type="GO" id="GO:0030170">
    <property type="term" value="F:pyridoxal phosphate binding"/>
    <property type="evidence" value="ECO:0007669"/>
    <property type="project" value="InterPro"/>
</dbReference>
<dbReference type="EC" id="2.6.1.9" evidence="11"/>
<sequence length="346" mass="37614">MSAPTFNPQALARPELLDLVPYQSARRIGGNGDIWINANESPFNNSKLDGLNRYPECQPQELIDAYSAYSQVAARNIVTSRGADEAIELLIRTFCIPGKDSIAIFGPTYGMYKISASTFNVATTEVELTSDFQLPNNWQQQVGAPKLVFICNPNNPTGSIINIDDIEATVASYPDAIVVVDEAYIEFCPQQSAARLLAKYPNLVVLRTLSKAFALAGARCGFMLASEAIIELVMRVIAPYPVPLPVAKAATNALSPTGIATMQDQVRQLNEQGAALTEFLHTIASDVISPNGNFVLARFDNVEQIKQKLTQAGIVARAYGDPRLKDAIRFSFANEAQTQAIIRALS</sequence>
<evidence type="ECO:0000256" key="8">
    <source>
        <dbReference type="ARBA" id="ARBA00022898"/>
    </source>
</evidence>
<proteinExistence type="inferred from homology"/>
<keyword evidence="14" id="KW-1185">Reference proteome</keyword>
<name>A0A411PLV7_9GAMM</name>
<dbReference type="NCBIfam" id="TIGR01141">
    <property type="entry name" value="hisC"/>
    <property type="match status" value="1"/>
</dbReference>
<dbReference type="RefSeq" id="WP_130602663.1">
    <property type="nucleotide sequence ID" value="NZ_CP036200.1"/>
</dbReference>
<comment type="cofactor">
    <cofactor evidence="1 11">
        <name>pyridoxal 5'-phosphate</name>
        <dbReference type="ChEBI" id="CHEBI:597326"/>
    </cofactor>
</comment>